<sequence>MSYPKHWKSYADQLDQLIGRGMVVTDRDRALDYLERIGYYRLSGYWFAFRERSEPLCLLDEHGRKPKKVREERIVFDVFRAGTTFQNAVDLYVFDKQLRMLVMDALERIEVALRVDVSYTLGRLDRFAYLKPEFFHDEFSVKLDKDSGVPRHHEWLRKHAQLIGRSKEEFVRHNRTKYGLPLAIWVACEVWDFGTLSTLFNGMREAEQDAIASQYGMSNGRVFATWLRSLNYLRNVCAHHSRLWNRNIVDQPRLPSSAELAWVTPFEADTHAQARCFLLLKITLHLLRMVNPRSSWPDRMRAHLRAFPDLSHLGLNLAGMGVPDGWEAAW</sequence>
<dbReference type="EMBL" id="CP158271">
    <property type="protein sequence ID" value="XDJ92515.1"/>
    <property type="molecule type" value="Genomic_DNA"/>
</dbReference>
<dbReference type="InterPro" id="IPR017034">
    <property type="entry name" value="Abi_system_AbiD/AbiF"/>
</dbReference>
<dbReference type="Pfam" id="PF07751">
    <property type="entry name" value="Abi_2"/>
    <property type="match status" value="1"/>
</dbReference>
<evidence type="ECO:0000313" key="6">
    <source>
        <dbReference type="EMBL" id="XDJ91851.1"/>
    </source>
</evidence>
<evidence type="ECO:0000313" key="3">
    <source>
        <dbReference type="EMBL" id="XDJ57173.1"/>
    </source>
</evidence>
<dbReference type="EMBL" id="CP158272">
    <property type="protein sequence ID" value="XDJ98870.1"/>
    <property type="molecule type" value="Genomic_DNA"/>
</dbReference>
<accession>A0AB39CNZ7</accession>
<dbReference type="EMBL" id="CP158269">
    <property type="protein sequence ID" value="XDJ87907.1"/>
    <property type="molecule type" value="Genomic_DNA"/>
</dbReference>
<dbReference type="EMBL" id="CP158258">
    <property type="protein sequence ID" value="XDJ57173.1"/>
    <property type="molecule type" value="Genomic_DNA"/>
</dbReference>
<name>A0AB39CNZ7_9BURK</name>
<dbReference type="PIRSF" id="PIRSF034934">
    <property type="entry name" value="AbiF_AbiD"/>
    <property type="match status" value="1"/>
</dbReference>
<dbReference type="EMBL" id="CP158253">
    <property type="protein sequence ID" value="XDJ43700.1"/>
    <property type="molecule type" value="Genomic_DNA"/>
</dbReference>
<dbReference type="EMBL" id="CP158273">
    <property type="protein sequence ID" value="XDJ96221.1"/>
    <property type="molecule type" value="Genomic_DNA"/>
</dbReference>
<reference evidence="1" key="1">
    <citation type="submission" date="2024-05" db="EMBL/GenBank/DDBJ databases">
        <authorList>
            <person name="Luo Y.-C."/>
            <person name="Nicholds J."/>
            <person name="Mortimer T."/>
            <person name="Maboni G."/>
        </authorList>
    </citation>
    <scope>NUCLEOTIDE SEQUENCE</scope>
    <source>
        <strain evidence="8">124370</strain>
        <strain evidence="9">124566</strain>
        <strain evidence="7">124953</strain>
        <strain evidence="6">130308</strain>
        <strain evidence="5">130416</strain>
        <strain evidence="4">143769</strain>
        <strain evidence="3">148131</strain>
        <strain evidence="2">150221</strain>
        <strain evidence="1">153271</strain>
    </source>
</reference>
<dbReference type="AlphaFoldDB" id="A0AB39CNZ7"/>
<dbReference type="GeneID" id="93067461"/>
<organism evidence="1">
    <name type="scientific">Castellaniella ginsengisoli</name>
    <dbReference type="NCBI Taxonomy" id="546114"/>
    <lineage>
        <taxon>Bacteria</taxon>
        <taxon>Pseudomonadati</taxon>
        <taxon>Pseudomonadota</taxon>
        <taxon>Betaproteobacteria</taxon>
        <taxon>Burkholderiales</taxon>
        <taxon>Alcaligenaceae</taxon>
        <taxon>Castellaniella</taxon>
    </lineage>
</organism>
<evidence type="ECO:0000313" key="7">
    <source>
        <dbReference type="EMBL" id="XDJ92515.1"/>
    </source>
</evidence>
<dbReference type="EMBL" id="CP158257">
    <property type="protein sequence ID" value="XDJ54513.1"/>
    <property type="molecule type" value="Genomic_DNA"/>
</dbReference>
<dbReference type="EMBL" id="CP158270">
    <property type="protein sequence ID" value="XDJ91851.1"/>
    <property type="molecule type" value="Genomic_DNA"/>
</dbReference>
<dbReference type="InterPro" id="IPR011664">
    <property type="entry name" value="Abi_system_AbiD/AbiF-like"/>
</dbReference>
<proteinExistence type="predicted"/>
<evidence type="ECO:0000313" key="4">
    <source>
        <dbReference type="EMBL" id="XDJ77574.1"/>
    </source>
</evidence>
<evidence type="ECO:0000313" key="1">
    <source>
        <dbReference type="EMBL" id="XDJ43700.1"/>
    </source>
</evidence>
<evidence type="ECO:0000313" key="8">
    <source>
        <dbReference type="EMBL" id="XDJ96221.1"/>
    </source>
</evidence>
<dbReference type="RefSeq" id="WP_368647663.1">
    <property type="nucleotide sequence ID" value="NZ_CP158253.1"/>
</dbReference>
<evidence type="ECO:0000313" key="2">
    <source>
        <dbReference type="EMBL" id="XDJ54513.1"/>
    </source>
</evidence>
<gene>
    <name evidence="3" type="ORF">ABRY90_07665</name>
    <name evidence="7" type="ORF">ABRY95_08875</name>
    <name evidence="5" type="ORF">ABRY98_13455</name>
    <name evidence="2" type="ORF">ABRZ00_07965</name>
    <name evidence="1" type="ORF">ABRZ02_08400</name>
    <name evidence="8" type="ORF">ABRZ05_00360</name>
    <name evidence="4" type="ORF">ABRZ10_01820</name>
    <name evidence="9" type="ORF">ABRZ11_00020</name>
    <name evidence="6" type="ORF">ABRZ12_06110</name>
</gene>
<dbReference type="EMBL" id="CP158265">
    <property type="protein sequence ID" value="XDJ77574.1"/>
    <property type="molecule type" value="Genomic_DNA"/>
</dbReference>
<dbReference type="KEGG" id="cgin:ABRZ00_07965"/>
<evidence type="ECO:0000313" key="9">
    <source>
        <dbReference type="EMBL" id="XDJ98870.1"/>
    </source>
</evidence>
<evidence type="ECO:0000313" key="5">
    <source>
        <dbReference type="EMBL" id="XDJ87907.1"/>
    </source>
</evidence>
<protein>
    <submittedName>
        <fullName evidence="1">Abi family protein</fullName>
    </submittedName>
</protein>